<comment type="caution">
    <text evidence="8">The sequence shown here is derived from an EMBL/GenBank/DDBJ whole genome shotgun (WGS) entry which is preliminary data.</text>
</comment>
<dbReference type="GO" id="GO:0005886">
    <property type="term" value="C:plasma membrane"/>
    <property type="evidence" value="ECO:0007669"/>
    <property type="project" value="TreeGrafter"/>
</dbReference>
<evidence type="ECO:0000259" key="6">
    <source>
        <dbReference type="Pfam" id="PF03717"/>
    </source>
</evidence>
<dbReference type="InterPro" id="IPR001460">
    <property type="entry name" value="PCN-bd_Tpept"/>
</dbReference>
<dbReference type="EMBL" id="WEGJ01000042">
    <property type="protein sequence ID" value="MQY15992.1"/>
    <property type="molecule type" value="Genomic_DNA"/>
</dbReference>
<evidence type="ECO:0000313" key="9">
    <source>
        <dbReference type="Proteomes" id="UP000466345"/>
    </source>
</evidence>
<dbReference type="GO" id="GO:0046677">
    <property type="term" value="P:response to antibiotic"/>
    <property type="evidence" value="ECO:0007669"/>
    <property type="project" value="InterPro"/>
</dbReference>
<dbReference type="SUPFAM" id="SSF56519">
    <property type="entry name" value="Penicillin binding protein dimerisation domain"/>
    <property type="match status" value="1"/>
</dbReference>
<dbReference type="GO" id="GO:0008658">
    <property type="term" value="F:penicillin binding"/>
    <property type="evidence" value="ECO:0007669"/>
    <property type="project" value="InterPro"/>
</dbReference>
<keyword evidence="9" id="KW-1185">Reference proteome</keyword>
<feature type="region of interest" description="Disordered" evidence="4">
    <location>
        <begin position="547"/>
        <end position="569"/>
    </location>
</feature>
<dbReference type="InterPro" id="IPR050515">
    <property type="entry name" value="Beta-lactam/transpept"/>
</dbReference>
<dbReference type="Pfam" id="PF00905">
    <property type="entry name" value="Transpeptidase"/>
    <property type="match status" value="1"/>
</dbReference>
<evidence type="ECO:0000313" key="8">
    <source>
        <dbReference type="EMBL" id="MQY15992.1"/>
    </source>
</evidence>
<dbReference type="RefSeq" id="WP_153456778.1">
    <property type="nucleotide sequence ID" value="NZ_WEGJ01000042.1"/>
</dbReference>
<feature type="domain" description="Penicillin-binding protein transpeptidase" evidence="5">
    <location>
        <begin position="337"/>
        <end position="610"/>
    </location>
</feature>
<protein>
    <recommendedName>
        <fullName evidence="10">Penicillin-binding protein</fullName>
    </recommendedName>
</protein>
<comment type="similarity">
    <text evidence="2">Belongs to the transpeptidase family.</text>
</comment>
<evidence type="ECO:0000256" key="2">
    <source>
        <dbReference type="ARBA" id="ARBA00007171"/>
    </source>
</evidence>
<evidence type="ECO:0000256" key="4">
    <source>
        <dbReference type="SAM" id="MobiDB-lite"/>
    </source>
</evidence>
<dbReference type="InterPro" id="IPR012338">
    <property type="entry name" value="Beta-lactam/transpept-like"/>
</dbReference>
<evidence type="ECO:0000256" key="3">
    <source>
        <dbReference type="ARBA" id="ARBA00023136"/>
    </source>
</evidence>
<organism evidence="8 9">
    <name type="scientific">Streptomyces smaragdinus</name>
    <dbReference type="NCBI Taxonomy" id="2585196"/>
    <lineage>
        <taxon>Bacteria</taxon>
        <taxon>Bacillati</taxon>
        <taxon>Actinomycetota</taxon>
        <taxon>Actinomycetes</taxon>
        <taxon>Kitasatosporales</taxon>
        <taxon>Streptomycetaceae</taxon>
        <taxon>Streptomyces</taxon>
    </lineage>
</organism>
<reference evidence="8 9" key="1">
    <citation type="submission" date="2019-10" db="EMBL/GenBank/DDBJ databases">
        <title>Streptomyces smaragdinus sp. nov. and Streptomyces fabii sp. nov., isolated from the gut of fungus growing-termite Macrotermes natalensis.</title>
        <authorList>
            <person name="Schwitalla J."/>
            <person name="Benndorf R."/>
            <person name="Martin K."/>
            <person name="De Beer W."/>
            <person name="Kaster A.-K."/>
            <person name="Vollmers J."/>
            <person name="Poulsen M."/>
            <person name="Beemelmanns C."/>
        </authorList>
    </citation>
    <scope>NUCLEOTIDE SEQUENCE [LARGE SCALE GENOMIC DNA]</scope>
    <source>
        <strain evidence="8 9">RB5</strain>
    </source>
</reference>
<dbReference type="Proteomes" id="UP000466345">
    <property type="component" value="Unassembled WGS sequence"/>
</dbReference>
<evidence type="ECO:0008006" key="10">
    <source>
        <dbReference type="Google" id="ProtNLM"/>
    </source>
</evidence>
<feature type="domain" description="NTF2-like N-terminal transpeptidase" evidence="7">
    <location>
        <begin position="37"/>
        <end position="143"/>
    </location>
</feature>
<dbReference type="Pfam" id="PF03717">
    <property type="entry name" value="PBP_dimer"/>
    <property type="match status" value="1"/>
</dbReference>
<dbReference type="OrthoDB" id="5241017at2"/>
<evidence type="ECO:0000256" key="1">
    <source>
        <dbReference type="ARBA" id="ARBA00004370"/>
    </source>
</evidence>
<dbReference type="GO" id="GO:0071555">
    <property type="term" value="P:cell wall organization"/>
    <property type="evidence" value="ECO:0007669"/>
    <property type="project" value="TreeGrafter"/>
</dbReference>
<gene>
    <name evidence="8" type="ORF">SRB5_61840</name>
</gene>
<dbReference type="InterPro" id="IPR005311">
    <property type="entry name" value="PBP_dimer"/>
</dbReference>
<evidence type="ECO:0000259" key="5">
    <source>
        <dbReference type="Pfam" id="PF00905"/>
    </source>
</evidence>
<dbReference type="SUPFAM" id="SSF56601">
    <property type="entry name" value="beta-lactamase/transpeptidase-like"/>
    <property type="match status" value="1"/>
</dbReference>
<dbReference type="AlphaFoldDB" id="A0A7K0CSK2"/>
<dbReference type="PANTHER" id="PTHR30627:SF24">
    <property type="entry name" value="PENICILLIN-BINDING PROTEIN 4B"/>
    <property type="match status" value="1"/>
</dbReference>
<feature type="domain" description="Penicillin-binding protein dimerisation" evidence="6">
    <location>
        <begin position="152"/>
        <end position="290"/>
    </location>
</feature>
<dbReference type="Gene3D" id="3.40.710.10">
    <property type="entry name" value="DD-peptidase/beta-lactamase superfamily"/>
    <property type="match status" value="1"/>
</dbReference>
<name>A0A7K0CSK2_9ACTN</name>
<dbReference type="InterPro" id="IPR036138">
    <property type="entry name" value="PBP_dimer_sf"/>
</dbReference>
<dbReference type="PANTHER" id="PTHR30627">
    <property type="entry name" value="PEPTIDOGLYCAN D,D-TRANSPEPTIDASE"/>
    <property type="match status" value="1"/>
</dbReference>
<accession>A0A7K0CSK2</accession>
<comment type="subcellular location">
    <subcellularLocation>
        <location evidence="1">Membrane</location>
    </subcellularLocation>
</comment>
<dbReference type="Gene3D" id="3.90.1310.10">
    <property type="entry name" value="Penicillin-binding protein 2a (Domain 2)"/>
    <property type="match status" value="1"/>
</dbReference>
<evidence type="ECO:0000259" key="7">
    <source>
        <dbReference type="Pfam" id="PF05223"/>
    </source>
</evidence>
<dbReference type="InterPro" id="IPR007887">
    <property type="entry name" value="MecA_N"/>
</dbReference>
<dbReference type="GO" id="GO:0071972">
    <property type="term" value="F:peptidoglycan L,D-transpeptidase activity"/>
    <property type="evidence" value="ECO:0007669"/>
    <property type="project" value="TreeGrafter"/>
</dbReference>
<keyword evidence="3" id="KW-0472">Membrane</keyword>
<proteinExistence type="inferred from homology"/>
<sequence>MRTKRLLVGLLAGVAAVGILAAVLVFGPDGDDPADEARGEAQAFLDAWAAGKPKDAAAHTDDPVRAADLLESVVRNLSAKKADLTTDGAKEADQGYQVSLKLDFTLPDHGHWTYASTARVRPRGEGWTVHWTPRLLHPALGDHETLVLTRHRAERAPVLAADGTPLAGDEKVWQISLWPKRLTRPDEVYDALAGLDAGIDVKALRTRVAKASADSSVPVVTLRDEVFEEHRGRLERLSGVQFRDTEQPVARYARSLVGAVTPGTTDVGASGLQARYDKRLRARPHTEIVTAYRETGQPVKTLAEHAAGAGKPVRTTIDPGVQRAAEAALEGLDKNAALVALSPRDGTVLAVADNPPSGPDIALTGRYAPGSTFKIVTSAALSEKGVTAGSAVACPKYATAGGQRFENQNEFDLPRGTTFRDVFAQSCNTGFVGLRSRLTDRSLTETARAFGIGGTWQVGAATFDGAVPATSGENDRAAAMIGQGRVEASPLVMASVVATVKTGAFHQPVLVPDAVDKPYETTEKLAPKTAGMLRTLMREVVVSGSGQALRDLPGDPHAKTGTAEFGTDSPPRTHAWLTGYLGESDLAFCVLIEDGGSGGRDAGPVAARFLEGLAN</sequence>
<dbReference type="Pfam" id="PF05223">
    <property type="entry name" value="MecA_N"/>
    <property type="match status" value="1"/>
</dbReference>